<gene>
    <name evidence="1" type="ORF">HNR39_002587</name>
</gene>
<accession>A0A840RSH0</accession>
<dbReference type="AlphaFoldDB" id="A0A840RSH0"/>
<protein>
    <submittedName>
        <fullName evidence="1">Uncharacterized protein</fullName>
    </submittedName>
</protein>
<dbReference type="Proteomes" id="UP000571084">
    <property type="component" value="Unassembled WGS sequence"/>
</dbReference>
<comment type="caution">
    <text evidence="1">The sequence shown here is derived from an EMBL/GenBank/DDBJ whole genome shotgun (WGS) entry which is preliminary data.</text>
</comment>
<evidence type="ECO:0000313" key="2">
    <source>
        <dbReference type="Proteomes" id="UP000571084"/>
    </source>
</evidence>
<name>A0A840RSH0_9BURK</name>
<dbReference type="EMBL" id="JACHHQ010000005">
    <property type="protein sequence ID" value="MBB5200745.1"/>
    <property type="molecule type" value="Genomic_DNA"/>
</dbReference>
<dbReference type="RefSeq" id="WP_168055794.1">
    <property type="nucleotide sequence ID" value="NZ_JAAOZT010000007.1"/>
</dbReference>
<keyword evidence="2" id="KW-1185">Reference proteome</keyword>
<evidence type="ECO:0000313" key="1">
    <source>
        <dbReference type="EMBL" id="MBB5200745.1"/>
    </source>
</evidence>
<reference evidence="1 2" key="1">
    <citation type="submission" date="2020-08" db="EMBL/GenBank/DDBJ databases">
        <title>Genomic Encyclopedia of Type Strains, Phase IV (KMG-IV): sequencing the most valuable type-strain genomes for metagenomic binning, comparative biology and taxonomic classification.</title>
        <authorList>
            <person name="Goeker M."/>
        </authorList>
    </citation>
    <scope>NUCLEOTIDE SEQUENCE [LARGE SCALE GENOMIC DNA]</scope>
    <source>
        <strain evidence="1 2">DSM 23240</strain>
    </source>
</reference>
<organism evidence="1 2">
    <name type="scientific">Glaciimonas immobilis</name>
    <dbReference type="NCBI Taxonomy" id="728004"/>
    <lineage>
        <taxon>Bacteria</taxon>
        <taxon>Pseudomonadati</taxon>
        <taxon>Pseudomonadota</taxon>
        <taxon>Betaproteobacteria</taxon>
        <taxon>Burkholderiales</taxon>
        <taxon>Oxalobacteraceae</taxon>
        <taxon>Glaciimonas</taxon>
    </lineage>
</organism>
<proteinExistence type="predicted"/>
<sequence>MQHETHKIKDWIKPATAINPQQSAFDNNWNAVYANQRPAKVNNVREIGK</sequence>